<dbReference type="EMBL" id="CP115965">
    <property type="protein sequence ID" value="WZW99449.1"/>
    <property type="molecule type" value="Genomic_DNA"/>
</dbReference>
<dbReference type="Pfam" id="PF04461">
    <property type="entry name" value="YajQ"/>
    <property type="match status" value="1"/>
</dbReference>
<reference evidence="4 5" key="1">
    <citation type="journal article" date="2023" name="Environ Microbiome">
        <title>A coral-associated actinobacterium mitigates coral bleaching under heat stress.</title>
        <authorList>
            <person name="Li J."/>
            <person name="Zou Y."/>
            <person name="Li Q."/>
            <person name="Zhang J."/>
            <person name="Bourne D.G."/>
            <person name="Lyu Y."/>
            <person name="Liu C."/>
            <person name="Zhang S."/>
        </authorList>
    </citation>
    <scope>NUCLEOTIDE SEQUENCE [LARGE SCALE GENOMIC DNA]</scope>
    <source>
        <strain evidence="4 5">SCSIO 13291</strain>
    </source>
</reference>
<protein>
    <recommendedName>
        <fullName evidence="3">Nucleotide-binding protein PCC79_04410</fullName>
    </recommendedName>
</protein>
<evidence type="ECO:0000256" key="2">
    <source>
        <dbReference type="ARBA" id="ARBA00093450"/>
    </source>
</evidence>
<accession>A0ABZ3CBA8</accession>
<dbReference type="NCBIfam" id="NF003819">
    <property type="entry name" value="PRK05412.1"/>
    <property type="match status" value="1"/>
</dbReference>
<dbReference type="RefSeq" id="WP_232549896.1">
    <property type="nucleotide sequence ID" value="NZ_CP115965.1"/>
</dbReference>
<dbReference type="InterPro" id="IPR036183">
    <property type="entry name" value="YajQ-like_sf"/>
</dbReference>
<keyword evidence="1 3" id="KW-0547">Nucleotide-binding</keyword>
<evidence type="ECO:0000256" key="3">
    <source>
        <dbReference type="HAMAP-Rule" id="MF_00632"/>
    </source>
</evidence>
<comment type="function">
    <text evidence="3">Nucleotide-binding protein.</text>
</comment>
<dbReference type="Gene3D" id="3.30.70.990">
    <property type="entry name" value="YajQ-like, domain 2"/>
    <property type="match status" value="1"/>
</dbReference>
<evidence type="ECO:0000313" key="4">
    <source>
        <dbReference type="EMBL" id="WZW99449.1"/>
    </source>
</evidence>
<proteinExistence type="inferred from homology"/>
<dbReference type="Gene3D" id="3.30.70.860">
    <property type="match status" value="1"/>
</dbReference>
<dbReference type="HAMAP" id="MF_00632">
    <property type="entry name" value="UPF0234"/>
    <property type="match status" value="1"/>
</dbReference>
<comment type="similarity">
    <text evidence="2 3">Belongs to the YajQ family.</text>
</comment>
<dbReference type="PANTHER" id="PTHR30476">
    <property type="entry name" value="UPF0234 PROTEIN YAJQ"/>
    <property type="match status" value="1"/>
</dbReference>
<sequence length="163" mass="18276">MASDSSFDVVSKYDRQEVDNALNMAAKEVGQRFDFKGTDASIRWSGDLIELEASGEERVKAVLDVFQSKLIKRSISLKALDAGEPRLSGKVWKITASMQEGISTENAKKIAKLVRDEGPKGVKTQVQGDELRVSSKKRDDLQAVQKLIRDQDYDFAVQFTNYR</sequence>
<organism evidence="4 5">
    <name type="scientific">Propioniciclava soli</name>
    <dbReference type="NCBI Taxonomy" id="2775081"/>
    <lineage>
        <taxon>Bacteria</taxon>
        <taxon>Bacillati</taxon>
        <taxon>Actinomycetota</taxon>
        <taxon>Actinomycetes</taxon>
        <taxon>Propionibacteriales</taxon>
        <taxon>Propionibacteriaceae</taxon>
        <taxon>Propioniciclava</taxon>
    </lineage>
</organism>
<dbReference type="SUPFAM" id="SSF89963">
    <property type="entry name" value="YajQ-like"/>
    <property type="match status" value="2"/>
</dbReference>
<dbReference type="PANTHER" id="PTHR30476:SF0">
    <property type="entry name" value="UPF0234 PROTEIN YAJQ"/>
    <property type="match status" value="1"/>
</dbReference>
<dbReference type="CDD" id="cd11740">
    <property type="entry name" value="YajQ_like"/>
    <property type="match status" value="1"/>
</dbReference>
<dbReference type="InterPro" id="IPR035570">
    <property type="entry name" value="UPF0234_N"/>
</dbReference>
<evidence type="ECO:0000256" key="1">
    <source>
        <dbReference type="ARBA" id="ARBA00022741"/>
    </source>
</evidence>
<dbReference type="InterPro" id="IPR007551">
    <property type="entry name" value="YajQ/Smlt4090-like"/>
</dbReference>
<keyword evidence="5" id="KW-1185">Reference proteome</keyword>
<gene>
    <name evidence="4" type="ORF">PCC79_04410</name>
</gene>
<dbReference type="InterPro" id="IPR035571">
    <property type="entry name" value="UPF0234-like_C"/>
</dbReference>
<evidence type="ECO:0000313" key="5">
    <source>
        <dbReference type="Proteomes" id="UP001434337"/>
    </source>
</evidence>
<name>A0ABZ3CBA8_9ACTN</name>
<dbReference type="Proteomes" id="UP001434337">
    <property type="component" value="Chromosome"/>
</dbReference>